<dbReference type="InterPro" id="IPR047589">
    <property type="entry name" value="DUF11_rpt"/>
</dbReference>
<dbReference type="SUPFAM" id="SSF117074">
    <property type="entry name" value="Hypothetical protein PA1324"/>
    <property type="match status" value="1"/>
</dbReference>
<evidence type="ECO:0000313" key="2">
    <source>
        <dbReference type="Proteomes" id="UP000249794"/>
    </source>
</evidence>
<comment type="caution">
    <text evidence="1">The sequence shown here is derived from an EMBL/GenBank/DDBJ whole genome shotgun (WGS) entry which is preliminary data.</text>
</comment>
<organism evidence="1 2">
    <name type="scientific">Phormidesmis priestleyi</name>
    <dbReference type="NCBI Taxonomy" id="268141"/>
    <lineage>
        <taxon>Bacteria</taxon>
        <taxon>Bacillati</taxon>
        <taxon>Cyanobacteriota</taxon>
        <taxon>Cyanophyceae</taxon>
        <taxon>Leptolyngbyales</taxon>
        <taxon>Leptolyngbyaceae</taxon>
        <taxon>Phormidesmis</taxon>
    </lineage>
</organism>
<proteinExistence type="predicted"/>
<accession>A0A2W4ZNW6</accession>
<evidence type="ECO:0000313" key="1">
    <source>
        <dbReference type="EMBL" id="PZO56548.1"/>
    </source>
</evidence>
<gene>
    <name evidence="1" type="ORF">DCF15_08385</name>
</gene>
<reference evidence="1 2" key="2">
    <citation type="submission" date="2018-06" db="EMBL/GenBank/DDBJ databases">
        <title>Metagenomic assembly of (sub)arctic Cyanobacteria and their associated microbiome from non-axenic cultures.</title>
        <authorList>
            <person name="Baurain D."/>
        </authorList>
    </citation>
    <scope>NUCLEOTIDE SEQUENCE [LARGE SCALE GENOMIC DNA]</scope>
    <source>
        <strain evidence="1">ULC027bin1</strain>
    </source>
</reference>
<dbReference type="Gene3D" id="2.60.40.10">
    <property type="entry name" value="Immunoglobulins"/>
    <property type="match status" value="1"/>
</dbReference>
<dbReference type="EMBL" id="QBMP01000067">
    <property type="protein sequence ID" value="PZO56548.1"/>
    <property type="molecule type" value="Genomic_DNA"/>
</dbReference>
<sequence>MSMPRFSVWFRRGWLRRGWLRRGWLRQLRWSLFLSMLLIVLAGQSTLLDAIAQTSSPPTLLINQATARYSASGNDINLISNPIQIEVGNALIDPAGSLLGCDGQPLSSYAGFSMSLYEPDASGLGLGNLVQLTATTGADSIPPNSGNVNPFPFLATQGKYNFLLDATRSLTGPRNLGKIQTAQGAEYVLVINPPAASSFTERRIRLVMLGVVKNTTNNTAILSYRATALDGQPIGTDGQTELVRSVEIRNAAVQSLIFFELGVNSTLCDRNQMNLVKSADRSSVQPGDTVVYRLLIQNLAKIGIDSAVAVDTLPLGFQLIPESVSGVINGTPAAVAIQQTGSTVTFSVADAIGADQKLEIIYATRVTADAIRGSGRNSAIATAQRIDNRFRLQDGPRTHRMTLDPGIYSDCGTLIGRVFEDKNFDGEQQPGEAGIANAVIFLDDGNRVVTDADGLFSLQKVLPGQRTGTLDLVSLPGYTLAPNLYFNERNSYSRLVNLAPGGLGRMNFGVTPTFQEGPL</sequence>
<protein>
    <recommendedName>
        <fullName evidence="3">DUF11 domain-containing protein</fullName>
    </recommendedName>
</protein>
<reference evidence="2" key="1">
    <citation type="submission" date="2018-04" db="EMBL/GenBank/DDBJ databases">
        <authorList>
            <person name="Cornet L."/>
        </authorList>
    </citation>
    <scope>NUCLEOTIDE SEQUENCE [LARGE SCALE GENOMIC DNA]</scope>
</reference>
<dbReference type="Proteomes" id="UP000249794">
    <property type="component" value="Unassembled WGS sequence"/>
</dbReference>
<dbReference type="Gene3D" id="2.60.40.740">
    <property type="match status" value="1"/>
</dbReference>
<dbReference type="AlphaFoldDB" id="A0A2W4ZNW6"/>
<evidence type="ECO:0008006" key="3">
    <source>
        <dbReference type="Google" id="ProtNLM"/>
    </source>
</evidence>
<name>A0A2W4ZNW6_9CYAN</name>
<dbReference type="InterPro" id="IPR013783">
    <property type="entry name" value="Ig-like_fold"/>
</dbReference>
<dbReference type="NCBIfam" id="TIGR01451">
    <property type="entry name" value="B_ant_repeat"/>
    <property type="match status" value="1"/>
</dbReference>